<dbReference type="PANTHER" id="PTHR12262">
    <property type="entry name" value="CCR4-NOT TRANSCRIPTION COMPLEX SUBUNIT 9"/>
    <property type="match status" value="1"/>
</dbReference>
<accession>A0A1Y2BN61</accession>
<evidence type="ECO:0000313" key="2">
    <source>
        <dbReference type="EMBL" id="ORY36170.1"/>
    </source>
</evidence>
<dbReference type="InterPro" id="IPR011989">
    <property type="entry name" value="ARM-like"/>
</dbReference>
<proteinExistence type="inferred from homology"/>
<dbReference type="GO" id="GO:0006402">
    <property type="term" value="P:mRNA catabolic process"/>
    <property type="evidence" value="ECO:0007669"/>
    <property type="project" value="InterPro"/>
</dbReference>
<dbReference type="Pfam" id="PF04078">
    <property type="entry name" value="Rcd1"/>
    <property type="match status" value="1"/>
</dbReference>
<name>A0A1Y2BN61_9FUNG</name>
<dbReference type="SUPFAM" id="SSF48371">
    <property type="entry name" value="ARM repeat"/>
    <property type="match status" value="1"/>
</dbReference>
<protein>
    <submittedName>
        <fullName evidence="2">Rcd1-like protein</fullName>
    </submittedName>
</protein>
<evidence type="ECO:0000256" key="1">
    <source>
        <dbReference type="ARBA" id="ARBA00006385"/>
    </source>
</evidence>
<dbReference type="EMBL" id="MCGO01000057">
    <property type="protein sequence ID" value="ORY36170.1"/>
    <property type="molecule type" value="Genomic_DNA"/>
</dbReference>
<gene>
    <name evidence="2" type="ORF">BCR33DRAFT_722268</name>
</gene>
<comment type="caution">
    <text evidence="2">The sequence shown here is derived from an EMBL/GenBank/DDBJ whole genome shotgun (WGS) entry which is preliminary data.</text>
</comment>
<dbReference type="InterPro" id="IPR016024">
    <property type="entry name" value="ARM-type_fold"/>
</dbReference>
<dbReference type="STRING" id="329046.A0A1Y2BN61"/>
<organism evidence="2 3">
    <name type="scientific">Rhizoclosmatium globosum</name>
    <dbReference type="NCBI Taxonomy" id="329046"/>
    <lineage>
        <taxon>Eukaryota</taxon>
        <taxon>Fungi</taxon>
        <taxon>Fungi incertae sedis</taxon>
        <taxon>Chytridiomycota</taxon>
        <taxon>Chytridiomycota incertae sedis</taxon>
        <taxon>Chytridiomycetes</taxon>
        <taxon>Chytridiales</taxon>
        <taxon>Chytriomycetaceae</taxon>
        <taxon>Rhizoclosmatium</taxon>
    </lineage>
</organism>
<evidence type="ECO:0000313" key="3">
    <source>
        <dbReference type="Proteomes" id="UP000193642"/>
    </source>
</evidence>
<dbReference type="OrthoDB" id="1183224at2759"/>
<comment type="similarity">
    <text evidence="1">Belongs to the CNOT9 family.</text>
</comment>
<dbReference type="GO" id="GO:0030014">
    <property type="term" value="C:CCR4-NOT complex"/>
    <property type="evidence" value="ECO:0007669"/>
    <property type="project" value="InterPro"/>
</dbReference>
<dbReference type="Gene3D" id="1.25.10.10">
    <property type="entry name" value="Leucine-rich Repeat Variant"/>
    <property type="match status" value="1"/>
</dbReference>
<reference evidence="2 3" key="1">
    <citation type="submission" date="2016-07" db="EMBL/GenBank/DDBJ databases">
        <title>Pervasive Adenine N6-methylation of Active Genes in Fungi.</title>
        <authorList>
            <consortium name="DOE Joint Genome Institute"/>
            <person name="Mondo S.J."/>
            <person name="Dannebaum R.O."/>
            <person name="Kuo R.C."/>
            <person name="Labutti K."/>
            <person name="Haridas S."/>
            <person name="Kuo A."/>
            <person name="Salamov A."/>
            <person name="Ahrendt S.R."/>
            <person name="Lipzen A."/>
            <person name="Sullivan W."/>
            <person name="Andreopoulos W.B."/>
            <person name="Clum A."/>
            <person name="Lindquist E."/>
            <person name="Daum C."/>
            <person name="Ramamoorthy G.K."/>
            <person name="Gryganskyi A."/>
            <person name="Culley D."/>
            <person name="Magnuson J.K."/>
            <person name="James T.Y."/>
            <person name="O'Malley M.A."/>
            <person name="Stajich J.E."/>
            <person name="Spatafora J.W."/>
            <person name="Visel A."/>
            <person name="Grigoriev I.V."/>
        </authorList>
    </citation>
    <scope>NUCLEOTIDE SEQUENCE [LARGE SCALE GENOMIC DNA]</scope>
    <source>
        <strain evidence="2 3">JEL800</strain>
    </source>
</reference>
<dbReference type="InterPro" id="IPR007216">
    <property type="entry name" value="CNOT9"/>
</dbReference>
<dbReference type="Proteomes" id="UP000193642">
    <property type="component" value="Unassembled WGS sequence"/>
</dbReference>
<dbReference type="FunFam" id="1.25.10.10:FF:000014">
    <property type="entry name" value="Cell differentiation protein RCD1"/>
    <property type="match status" value="1"/>
</dbReference>
<dbReference type="AlphaFoldDB" id="A0A1Y2BN61"/>
<keyword evidence="3" id="KW-1185">Reference proteome</keyword>
<sequence>MDALGPQQQDPESSDRVYQLILDLTAPLGAAAVASAAAPDRRELALVELSKKRETYEDLAPILWHSFGVMTALLQEIVLVYPLLSPPTLSAQASNRVCNALALLQCVASHSDTRALFLNADIPLFLYPFLNTTSKTRAFEYLRLTSLGVIGALVKNDNSDVINFLLSTEIIPLCLRIMESGSELSKTVAIFIVQKILLDEMGLAYICQTYERFYAVGTVLSNMVSQLVEQQSVRLLKHVVRCYLRLSDNPRAKEALRQCLPEPLRDNTFAIVLKDDMTTKRCLANLLVNLSE</sequence>